<dbReference type="HAMAP" id="MF_00544">
    <property type="entry name" value="Tryptophanase"/>
    <property type="match status" value="1"/>
</dbReference>
<protein>
    <recommendedName>
        <fullName evidence="8">Tryptophanase</fullName>
        <ecNumber evidence="8">4.1.99.1</ecNumber>
    </recommendedName>
    <alternativeName>
        <fullName evidence="8">L-tryptophan indole-lyase</fullName>
        <shortName evidence="8">TNase</shortName>
    </alternativeName>
</protein>
<reference evidence="11 12" key="1">
    <citation type="journal article" date="2009" name="PLoS ONE">
        <title>Genome analysis of the anaerobic thermohalophilic bacterium Halothermothrix orenii.</title>
        <authorList>
            <person name="Mavromatis K."/>
            <person name="Ivanova N."/>
            <person name="Anderson I."/>
            <person name="Lykidis A."/>
            <person name="Hooper S.D."/>
            <person name="Sun H."/>
            <person name="Kunin V."/>
            <person name="Lapidus A."/>
            <person name="Hugenholtz P."/>
            <person name="Patel B."/>
            <person name="Kyrpides N.C."/>
        </authorList>
    </citation>
    <scope>NUCLEOTIDE SEQUENCE [LARGE SCALE GENOMIC DNA]</scope>
    <source>
        <strain evidence="12">H 168 / OCM 544 / DSM 9562</strain>
    </source>
</reference>
<gene>
    <name evidence="8" type="primary">tnaA</name>
    <name evidence="11" type="ordered locus">Hore_20900</name>
</gene>
<organism evidence="11 12">
    <name type="scientific">Halothermothrix orenii (strain H 168 / OCM 544 / DSM 9562)</name>
    <dbReference type="NCBI Taxonomy" id="373903"/>
    <lineage>
        <taxon>Bacteria</taxon>
        <taxon>Bacillati</taxon>
        <taxon>Bacillota</taxon>
        <taxon>Clostridia</taxon>
        <taxon>Halanaerobiales</taxon>
        <taxon>Halothermotrichaceae</taxon>
        <taxon>Halothermothrix</taxon>
    </lineage>
</organism>
<feature type="domain" description="Aromatic amino acid beta-eliminating lyase/threonine aldolase" evidence="10">
    <location>
        <begin position="48"/>
        <end position="425"/>
    </location>
</feature>
<dbReference type="PANTHER" id="PTHR32325:SF4">
    <property type="entry name" value="TRYPTOPHANASE"/>
    <property type="match status" value="1"/>
</dbReference>
<dbReference type="PANTHER" id="PTHR32325">
    <property type="entry name" value="BETA-ELIMINATING LYASE-LIKE PROTEIN-RELATED"/>
    <property type="match status" value="1"/>
</dbReference>
<dbReference type="EMBL" id="CP001098">
    <property type="protein sequence ID" value="ACL70835.1"/>
    <property type="molecule type" value="Genomic_DNA"/>
</dbReference>
<evidence type="ECO:0000256" key="8">
    <source>
        <dbReference type="HAMAP-Rule" id="MF_00544"/>
    </source>
</evidence>
<keyword evidence="12" id="KW-1185">Reference proteome</keyword>
<dbReference type="AlphaFoldDB" id="B8CZY3"/>
<dbReference type="Pfam" id="PF01212">
    <property type="entry name" value="Beta_elim_lyase"/>
    <property type="match status" value="1"/>
</dbReference>
<proteinExistence type="inferred from homology"/>
<dbReference type="InterPro" id="IPR015424">
    <property type="entry name" value="PyrdxlP-dep_Trfase"/>
</dbReference>
<dbReference type="eggNOG" id="COG3033">
    <property type="taxonomic scope" value="Bacteria"/>
</dbReference>
<evidence type="ECO:0000313" key="11">
    <source>
        <dbReference type="EMBL" id="ACL70835.1"/>
    </source>
</evidence>
<comment type="cofactor">
    <cofactor evidence="1 8 9">
        <name>pyridoxal 5'-phosphate</name>
        <dbReference type="ChEBI" id="CHEBI:597326"/>
    </cofactor>
</comment>
<name>B8CZY3_HALOH</name>
<comment type="catalytic activity">
    <reaction evidence="7 8">
        <text>L-tryptophan + H2O = indole + pyruvate + NH4(+)</text>
        <dbReference type="Rhea" id="RHEA:19553"/>
        <dbReference type="ChEBI" id="CHEBI:15361"/>
        <dbReference type="ChEBI" id="CHEBI:15377"/>
        <dbReference type="ChEBI" id="CHEBI:16881"/>
        <dbReference type="ChEBI" id="CHEBI:28938"/>
        <dbReference type="ChEBI" id="CHEBI:57912"/>
        <dbReference type="EC" id="4.1.99.1"/>
    </reaction>
</comment>
<evidence type="ECO:0000256" key="7">
    <source>
        <dbReference type="ARBA" id="ARBA00047962"/>
    </source>
</evidence>
<dbReference type="InterPro" id="IPR011166">
    <property type="entry name" value="Beta-eliminating_lyase"/>
</dbReference>
<dbReference type="HOGENOM" id="CLU_047223_0_0_9"/>
<evidence type="ECO:0000256" key="4">
    <source>
        <dbReference type="ARBA" id="ARBA00022898"/>
    </source>
</evidence>
<keyword evidence="4 8" id="KW-0663">Pyridoxal phosphate</keyword>
<dbReference type="KEGG" id="hor:Hore_20900"/>
<keyword evidence="5 8" id="KW-0823">Tryptophan catabolism</keyword>
<dbReference type="InterPro" id="IPR013440">
    <property type="entry name" value="TNase"/>
</dbReference>
<comment type="pathway">
    <text evidence="2 8">Amino-acid degradation; L-tryptophan degradation via pyruvate pathway; indole and pyruvate from L-tryptophan: step 1/1.</text>
</comment>
<evidence type="ECO:0000256" key="5">
    <source>
        <dbReference type="ARBA" id="ARBA00023079"/>
    </source>
</evidence>
<dbReference type="UniPathway" id="UPA00332">
    <property type="reaction ID" value="UER00452"/>
</dbReference>
<dbReference type="InterPro" id="IPR015422">
    <property type="entry name" value="PyrdxlP-dep_Trfase_small"/>
</dbReference>
<dbReference type="EC" id="4.1.99.1" evidence="8"/>
<comment type="similarity">
    <text evidence="3 8">Belongs to the beta-eliminating lyase family.</text>
</comment>
<evidence type="ECO:0000256" key="2">
    <source>
        <dbReference type="ARBA" id="ARBA00004662"/>
    </source>
</evidence>
<dbReference type="RefSeq" id="WP_015923804.1">
    <property type="nucleotide sequence ID" value="NC_011899.1"/>
</dbReference>
<comment type="subunit">
    <text evidence="8">Homotetramer.</text>
</comment>
<dbReference type="Gene3D" id="3.90.1150.10">
    <property type="entry name" value="Aspartate Aminotransferase, domain 1"/>
    <property type="match status" value="1"/>
</dbReference>
<evidence type="ECO:0000256" key="1">
    <source>
        <dbReference type="ARBA" id="ARBA00001933"/>
    </source>
</evidence>
<evidence type="ECO:0000313" key="12">
    <source>
        <dbReference type="Proteomes" id="UP000000719"/>
    </source>
</evidence>
<evidence type="ECO:0000256" key="3">
    <source>
        <dbReference type="ARBA" id="ARBA00009721"/>
    </source>
</evidence>
<dbReference type="Gene3D" id="3.40.640.10">
    <property type="entry name" value="Type I PLP-dependent aspartate aminotransferase-like (Major domain)"/>
    <property type="match status" value="1"/>
</dbReference>
<evidence type="ECO:0000256" key="6">
    <source>
        <dbReference type="ARBA" id="ARBA00023239"/>
    </source>
</evidence>
<dbReference type="PIRSF" id="PIRSF001386">
    <property type="entry name" value="Trpase"/>
    <property type="match status" value="1"/>
</dbReference>
<accession>B8CZY3</accession>
<evidence type="ECO:0000259" key="10">
    <source>
        <dbReference type="Pfam" id="PF01212"/>
    </source>
</evidence>
<sequence length="462" mass="52185">MKKQIKPEPFKIKMVEPINLIPKEERKKALERAGYNLFALKSNEVYIDLLTDSGTGAMSDNQWAGLMLGDESYAGSRNYFHLEETVKDIFNYDYTIPTHQGRGAEQVLFPLLIKEKGQYVLSNMHFDTTKAHVELAGGRARNFVIEESRDTTIYHPFKGNFDIEKMEGFIKDKGAENVAFIIITITCNSAGGQPVSMKNIKEVSEVAKKYGIRVFIDAARYAENAYFIKQREEGYADKSIKEIVQEMFSYAEGFTMSAKKDAIVNMGGLIGIKDNEDLYTQVRSRVVPLEGFPTYGGLSGRDMEALARGLKEGIELSYLEYRIGQVEYLGEQLREAGIPIQYPTGGHAVFVDAKKMLPHIPYYQFPAQALGNALYLESGVRGVEIGSFLLGRDPETGEQLESPFELLRLTIPRRVYTNNHMDFVAQGLIKIKDKAEELKGLEFTYEPEILRHFTARLKPVEG</sequence>
<feature type="modified residue" description="N6-(pyridoxal phosphate)lysine" evidence="8 9">
    <location>
        <position position="260"/>
    </location>
</feature>
<evidence type="ECO:0000256" key="9">
    <source>
        <dbReference type="PIRSR" id="PIRSR611166-50"/>
    </source>
</evidence>
<dbReference type="CDD" id="cd00617">
    <property type="entry name" value="Tnase_like"/>
    <property type="match status" value="1"/>
</dbReference>
<dbReference type="InterPro" id="IPR001597">
    <property type="entry name" value="ArAA_b-elim_lyase/Thr_aldolase"/>
</dbReference>
<dbReference type="InterPro" id="IPR015421">
    <property type="entry name" value="PyrdxlP-dep_Trfase_major"/>
</dbReference>
<dbReference type="GO" id="GO:0009034">
    <property type="term" value="F:tryptophanase activity"/>
    <property type="evidence" value="ECO:0007669"/>
    <property type="project" value="UniProtKB-UniRule"/>
</dbReference>
<dbReference type="STRING" id="373903.Hore_20900"/>
<dbReference type="Proteomes" id="UP000000719">
    <property type="component" value="Chromosome"/>
</dbReference>
<dbReference type="NCBIfam" id="NF009709">
    <property type="entry name" value="PRK13238.1"/>
    <property type="match status" value="1"/>
</dbReference>
<dbReference type="OrthoDB" id="9764079at2"/>
<dbReference type="SUPFAM" id="SSF53383">
    <property type="entry name" value="PLP-dependent transferases"/>
    <property type="match status" value="1"/>
</dbReference>
<keyword evidence="6 8" id="KW-0456">Lyase</keyword>